<comment type="caution">
    <text evidence="7">The sequence shown here is derived from an EMBL/GenBank/DDBJ whole genome shotgun (WGS) entry which is preliminary data.</text>
</comment>
<protein>
    <submittedName>
        <fullName evidence="7">Uncharacterized protein</fullName>
    </submittedName>
</protein>
<evidence type="ECO:0000256" key="2">
    <source>
        <dbReference type="ARBA" id="ARBA00023015"/>
    </source>
</evidence>
<dbReference type="PANTHER" id="PTHR31140:SF109">
    <property type="entry name" value="AP2_ERF AND B3 DOMAIN-CONTAINING TRANSCRIPTION REPRESSOR TEM1"/>
    <property type="match status" value="1"/>
</dbReference>
<organism evidence="7">
    <name type="scientific">Brassica cretica</name>
    <name type="common">Mustard</name>
    <dbReference type="NCBI Taxonomy" id="69181"/>
    <lineage>
        <taxon>Eukaryota</taxon>
        <taxon>Viridiplantae</taxon>
        <taxon>Streptophyta</taxon>
        <taxon>Embryophyta</taxon>
        <taxon>Tracheophyta</taxon>
        <taxon>Spermatophyta</taxon>
        <taxon>Magnoliopsida</taxon>
        <taxon>eudicotyledons</taxon>
        <taxon>Gunneridae</taxon>
        <taxon>Pentapetalae</taxon>
        <taxon>rosids</taxon>
        <taxon>malvids</taxon>
        <taxon>Brassicales</taxon>
        <taxon>Brassicaceae</taxon>
        <taxon>Brassiceae</taxon>
        <taxon>Brassica</taxon>
    </lineage>
</organism>
<evidence type="ECO:0000256" key="6">
    <source>
        <dbReference type="SAM" id="MobiDB-lite"/>
    </source>
</evidence>
<proteinExistence type="predicted"/>
<accession>A0A8S9M567</accession>
<dbReference type="InterPro" id="IPR044800">
    <property type="entry name" value="LEC2-like"/>
</dbReference>
<dbReference type="EMBL" id="QGKY02000089">
    <property type="protein sequence ID" value="KAF2612386.1"/>
    <property type="molecule type" value="Genomic_DNA"/>
</dbReference>
<dbReference type="SUPFAM" id="SSF101936">
    <property type="entry name" value="DNA-binding pseudobarrel domain"/>
    <property type="match status" value="1"/>
</dbReference>
<feature type="compositionally biased region" description="Polar residues" evidence="6">
    <location>
        <begin position="1"/>
        <end position="12"/>
    </location>
</feature>
<dbReference type="GO" id="GO:0003700">
    <property type="term" value="F:DNA-binding transcription factor activity"/>
    <property type="evidence" value="ECO:0007669"/>
    <property type="project" value="InterPro"/>
</dbReference>
<dbReference type="Gene3D" id="2.40.330.10">
    <property type="entry name" value="DNA-binding pseudobarrel domain"/>
    <property type="match status" value="1"/>
</dbReference>
<reference evidence="7" key="1">
    <citation type="submission" date="2019-12" db="EMBL/GenBank/DDBJ databases">
        <title>Genome sequencing and annotation of Brassica cretica.</title>
        <authorList>
            <person name="Studholme D.J."/>
            <person name="Sarris P.F."/>
        </authorList>
    </citation>
    <scope>NUCLEOTIDE SEQUENCE</scope>
    <source>
        <strain evidence="7">PFS-102/07</strain>
        <tissue evidence="7">Leaf</tissue>
    </source>
</reference>
<gene>
    <name evidence="7" type="ORF">F2Q70_00013824</name>
</gene>
<dbReference type="GO" id="GO:0003677">
    <property type="term" value="F:DNA binding"/>
    <property type="evidence" value="ECO:0007669"/>
    <property type="project" value="UniProtKB-KW"/>
</dbReference>
<comment type="subcellular location">
    <subcellularLocation>
        <location evidence="1">Nucleus</location>
    </subcellularLocation>
</comment>
<dbReference type="GO" id="GO:0005634">
    <property type="term" value="C:nucleus"/>
    <property type="evidence" value="ECO:0007669"/>
    <property type="project" value="UniProtKB-SubCell"/>
</dbReference>
<evidence type="ECO:0000256" key="4">
    <source>
        <dbReference type="ARBA" id="ARBA00023163"/>
    </source>
</evidence>
<keyword evidence="5" id="KW-0539">Nucleus</keyword>
<dbReference type="PANTHER" id="PTHR31140">
    <property type="entry name" value="B3 DOMAIN-CONTAINING TRANSCRIPTION FACTOR ABI3"/>
    <property type="match status" value="1"/>
</dbReference>
<sequence>MDNGCIDNSTIQRGGHEDALSSGDASLQHGSSRRPKALSIYDGFTRRNTLTPTSSNRAKGSSLAAMVNSHENDGVSREVLFEKVATPSDVGKLNRLVVPKHHAENHFPLPAMTTMLVVVDWNSCPSYVLTKLVGAAGSLNRKFSEPSIWFDRNCILIGKFLWYGAGNFPGSYCGWTFRSHYFQLRLKQTTSLRSAVTRRNLGKSNVPS</sequence>
<feature type="region of interest" description="Disordered" evidence="6">
    <location>
        <begin position="1"/>
        <end position="34"/>
    </location>
</feature>
<dbReference type="InterPro" id="IPR015300">
    <property type="entry name" value="DNA-bd_pseudobarrel_sf"/>
</dbReference>
<dbReference type="CDD" id="cd10017">
    <property type="entry name" value="B3_DNA"/>
    <property type="match status" value="1"/>
</dbReference>
<evidence type="ECO:0000256" key="5">
    <source>
        <dbReference type="ARBA" id="ARBA00023242"/>
    </source>
</evidence>
<dbReference type="AlphaFoldDB" id="A0A8S9M567"/>
<keyword evidence="2" id="KW-0805">Transcription regulation</keyword>
<evidence type="ECO:0000256" key="3">
    <source>
        <dbReference type="ARBA" id="ARBA00023125"/>
    </source>
</evidence>
<keyword evidence="3" id="KW-0238">DNA-binding</keyword>
<keyword evidence="4" id="KW-0804">Transcription</keyword>
<evidence type="ECO:0000313" key="7">
    <source>
        <dbReference type="EMBL" id="KAF2612386.1"/>
    </source>
</evidence>
<evidence type="ECO:0000256" key="1">
    <source>
        <dbReference type="ARBA" id="ARBA00004123"/>
    </source>
</evidence>
<name>A0A8S9M567_BRACR</name>
<dbReference type="InterPro" id="IPR003340">
    <property type="entry name" value="B3_DNA-bd"/>
</dbReference>